<comment type="subcellular location">
    <subcellularLocation>
        <location evidence="1">Membrane</location>
        <topology evidence="1">Multi-pass membrane protein</topology>
    </subcellularLocation>
</comment>
<sequence>MHAAMKLDMRVNRVLLPFKAVYFFFLAGMSCLIPFLPIYMHQLGLTITETGLIRSLEPAISFIASPVWGSLADKRSKHKLLLIVSLLGSSLLTFALIFVPSSDTPDAHDVSDNYTTNQELCPSWNWLLNCSEPEWAGSSLCNRSDSGNRRTDVCSEVCDTAASNRDLPMRVGSDVYLNCTLCTSSEMGTAIPPSKPNATVQSTSITWTYQPPMHSSFLRVFCLQLQENSSDLSRKVSKCPNKTSDGDSRCASFSQNSSSSFQECLPWRHCACSNLTATEPREVSPPPHASNLYIFSLVIALILSSKIFVCNVFPLLDSTLMLTLGTRPQDYGKQRLWGSVGWGAFAVISGAAIDAFSRGSPRTNYVPAFYLFIVLQAGAFVSSFFFNSPPHVPNKKILRNLCGLLLQANIVTFLLVVTVAGMSFGITGTYLFLFLEEIHSPHILMGLTLTVNCVSEVPFLFFAGRIIKRITYIGVAYLTLLCYAMRFLGYSLLGNAWLVLPFELLHGFTYGAFWAACTSFASANAPTGMTTTLQAVISAFHMGVGRGLGTALGGVVYQEWGSRTLFRVCLFTCLGTVVVYFLLRRFLVEGVEGPLAMYRKFSLIRGEPSSTDGARKDSCLSELDSDTCKAMDAQQMQLTVTTIDQSKPDSPPVTTTYHTHRPLLHKIPIPNTPDSPEDDNNANADSPSSISSMSRLLRMEERLPAAGQEVLEMRGEGRPPALGEESWPQQEFRGKGGKQTTV</sequence>
<feature type="transmembrane region" description="Helical" evidence="7">
    <location>
        <begin position="535"/>
        <end position="558"/>
    </location>
</feature>
<feature type="transmembrane region" description="Helical" evidence="7">
    <location>
        <begin position="443"/>
        <end position="463"/>
    </location>
</feature>
<feature type="transmembrane region" description="Helical" evidence="7">
    <location>
        <begin position="51"/>
        <end position="68"/>
    </location>
</feature>
<evidence type="ECO:0000256" key="7">
    <source>
        <dbReference type="SAM" id="Phobius"/>
    </source>
</evidence>
<dbReference type="RefSeq" id="XP_038063388.1">
    <property type="nucleotide sequence ID" value="XM_038207460.1"/>
</dbReference>
<dbReference type="GO" id="GO:0016020">
    <property type="term" value="C:membrane"/>
    <property type="evidence" value="ECO:0007669"/>
    <property type="project" value="UniProtKB-SubCell"/>
</dbReference>
<protein>
    <recommendedName>
        <fullName evidence="8">Major facilitator superfamily associated domain-containing protein</fullName>
    </recommendedName>
</protein>
<evidence type="ECO:0000256" key="4">
    <source>
        <dbReference type="ARBA" id="ARBA00022989"/>
    </source>
</evidence>
<feature type="compositionally biased region" description="Low complexity" evidence="6">
    <location>
        <begin position="681"/>
        <end position="694"/>
    </location>
</feature>
<dbReference type="Gene3D" id="1.20.1250.20">
    <property type="entry name" value="MFS general substrate transporter like domains"/>
    <property type="match status" value="2"/>
</dbReference>
<keyword evidence="5 7" id="KW-0472">Membrane</keyword>
<dbReference type="EnsemblMetazoa" id="XM_038207460.1">
    <property type="protein sequence ID" value="XP_038063388.1"/>
    <property type="gene ID" value="LOC119734092"/>
</dbReference>
<evidence type="ECO:0000259" key="8">
    <source>
        <dbReference type="Pfam" id="PF12832"/>
    </source>
</evidence>
<evidence type="ECO:0000256" key="5">
    <source>
        <dbReference type="ARBA" id="ARBA00023136"/>
    </source>
</evidence>
<dbReference type="InterPro" id="IPR051717">
    <property type="entry name" value="MFS_MFSD6"/>
</dbReference>
<evidence type="ECO:0000256" key="6">
    <source>
        <dbReference type="SAM" id="MobiDB-lite"/>
    </source>
</evidence>
<feature type="transmembrane region" description="Helical" evidence="7">
    <location>
        <begin position="80"/>
        <end position="99"/>
    </location>
</feature>
<feature type="transmembrane region" description="Helical" evidence="7">
    <location>
        <begin position="564"/>
        <end position="583"/>
    </location>
</feature>
<dbReference type="Pfam" id="PF12832">
    <property type="entry name" value="MFS_1_like"/>
    <property type="match status" value="1"/>
</dbReference>
<feature type="transmembrane region" description="Helical" evidence="7">
    <location>
        <begin position="292"/>
        <end position="316"/>
    </location>
</feature>
<feature type="transmembrane region" description="Helical" evidence="7">
    <location>
        <begin position="470"/>
        <end position="492"/>
    </location>
</feature>
<evidence type="ECO:0000313" key="10">
    <source>
        <dbReference type="Proteomes" id="UP000887568"/>
    </source>
</evidence>
<feature type="transmembrane region" description="Helical" evidence="7">
    <location>
        <begin position="336"/>
        <end position="356"/>
    </location>
</feature>
<dbReference type="InterPro" id="IPR036259">
    <property type="entry name" value="MFS_trans_sf"/>
</dbReference>
<dbReference type="PANTHER" id="PTHR16172">
    <property type="entry name" value="MAJOR FACILITATOR SUPERFAMILY DOMAIN-CONTAINING PROTEIN 6-LIKE"/>
    <property type="match status" value="1"/>
</dbReference>
<name>A0A914AIB1_PATMI</name>
<feature type="domain" description="Major facilitator superfamily associated" evidence="8">
    <location>
        <begin position="18"/>
        <end position="568"/>
    </location>
</feature>
<keyword evidence="4 7" id="KW-1133">Transmembrane helix</keyword>
<evidence type="ECO:0000256" key="2">
    <source>
        <dbReference type="ARBA" id="ARBA00005241"/>
    </source>
</evidence>
<dbReference type="OrthoDB" id="515887at2759"/>
<keyword evidence="10" id="KW-1185">Reference proteome</keyword>
<dbReference type="CDD" id="cd17335">
    <property type="entry name" value="MFS_MFSD6"/>
    <property type="match status" value="1"/>
</dbReference>
<comment type="similarity">
    <text evidence="2">Belongs to the major facilitator superfamily. MFSD6 family.</text>
</comment>
<keyword evidence="3 7" id="KW-0812">Transmembrane</keyword>
<dbReference type="InterPro" id="IPR024989">
    <property type="entry name" value="MFS_assoc_dom"/>
</dbReference>
<organism evidence="9 10">
    <name type="scientific">Patiria miniata</name>
    <name type="common">Bat star</name>
    <name type="synonym">Asterina miniata</name>
    <dbReference type="NCBI Taxonomy" id="46514"/>
    <lineage>
        <taxon>Eukaryota</taxon>
        <taxon>Metazoa</taxon>
        <taxon>Echinodermata</taxon>
        <taxon>Eleutherozoa</taxon>
        <taxon>Asterozoa</taxon>
        <taxon>Asteroidea</taxon>
        <taxon>Valvatacea</taxon>
        <taxon>Valvatida</taxon>
        <taxon>Asterinidae</taxon>
        <taxon>Patiria</taxon>
    </lineage>
</organism>
<feature type="transmembrane region" description="Helical" evidence="7">
    <location>
        <begin position="20"/>
        <end position="39"/>
    </location>
</feature>
<dbReference type="AlphaFoldDB" id="A0A914AIB1"/>
<dbReference type="GeneID" id="119734092"/>
<dbReference type="PANTHER" id="PTHR16172:SF42">
    <property type="entry name" value="MAJOR FACILITATOR SUPERFAMILY (MFS) PROFILE DOMAIN-CONTAINING PROTEIN"/>
    <property type="match status" value="1"/>
</dbReference>
<dbReference type="PROSITE" id="PS51257">
    <property type="entry name" value="PROKAR_LIPOPROTEIN"/>
    <property type="match status" value="1"/>
</dbReference>
<feature type="transmembrane region" description="Helical" evidence="7">
    <location>
        <begin position="368"/>
        <end position="387"/>
    </location>
</feature>
<dbReference type="OMA" id="ERLYEPY"/>
<reference evidence="9" key="1">
    <citation type="submission" date="2022-11" db="UniProtKB">
        <authorList>
            <consortium name="EnsemblMetazoa"/>
        </authorList>
    </citation>
    <scope>IDENTIFICATION</scope>
</reference>
<evidence type="ECO:0000256" key="1">
    <source>
        <dbReference type="ARBA" id="ARBA00004141"/>
    </source>
</evidence>
<feature type="transmembrane region" description="Helical" evidence="7">
    <location>
        <begin position="408"/>
        <end position="431"/>
    </location>
</feature>
<proteinExistence type="inferred from homology"/>
<dbReference type="SUPFAM" id="SSF103473">
    <property type="entry name" value="MFS general substrate transporter"/>
    <property type="match status" value="1"/>
</dbReference>
<feature type="region of interest" description="Disordered" evidence="6">
    <location>
        <begin position="641"/>
        <end position="742"/>
    </location>
</feature>
<evidence type="ECO:0000256" key="3">
    <source>
        <dbReference type="ARBA" id="ARBA00022692"/>
    </source>
</evidence>
<accession>A0A914AIB1</accession>
<dbReference type="Proteomes" id="UP000887568">
    <property type="component" value="Unplaced"/>
</dbReference>
<evidence type="ECO:0000313" key="9">
    <source>
        <dbReference type="EnsemblMetazoa" id="XP_038063388.1"/>
    </source>
</evidence>